<protein>
    <submittedName>
        <fullName evidence="1">Transporter</fullName>
    </submittedName>
</protein>
<dbReference type="RefSeq" id="WP_146892593.1">
    <property type="nucleotide sequence ID" value="NZ_VORX01000003.1"/>
</dbReference>
<dbReference type="Pfam" id="PF13557">
    <property type="entry name" value="Phenol_MetA_deg"/>
    <property type="match status" value="1"/>
</dbReference>
<proteinExistence type="predicted"/>
<gene>
    <name evidence="1" type="ORF">ES711_08540</name>
</gene>
<dbReference type="Proteomes" id="UP000321734">
    <property type="component" value="Unassembled WGS sequence"/>
</dbReference>
<dbReference type="AlphaFoldDB" id="A0A5C7AJE3"/>
<dbReference type="OrthoDB" id="1014491at2"/>
<comment type="caution">
    <text evidence="1">The sequence shown here is derived from an EMBL/GenBank/DDBJ whole genome shotgun (WGS) entry which is preliminary data.</text>
</comment>
<dbReference type="EMBL" id="VORX01000003">
    <property type="protein sequence ID" value="TXE08541.1"/>
    <property type="molecule type" value="Genomic_DNA"/>
</dbReference>
<name>A0A5C7AJE3_9FLAO</name>
<accession>A0A5C7AJE3</accession>
<keyword evidence="2" id="KW-1185">Reference proteome</keyword>
<evidence type="ECO:0000313" key="2">
    <source>
        <dbReference type="Proteomes" id="UP000321734"/>
    </source>
</evidence>
<sequence>MKKLVFILLTGMGVDAVNAQENTLVEPLITDRPDATESATALPKGILQIETGAFYESYKEHKISTTVFTYNTTLIRYGIISNVELRVGWNFEEESVKHKSNSQNENSRGFSPLLLGFKTTIVQENGWRPEIGFLGHLYLPFLASKDYKPETTGAKFVFAFNHTLSDRSNLGYNIGAEWKDDSSEIAYIYTVAFGFEITKQLGAFAEVYGDSPENSTGSLLWNSGLTYLISNDLQIDASVGRGITKGQDLLLSAGLSVRIPTNKRNK</sequence>
<reference evidence="1 2" key="1">
    <citation type="submission" date="2019-08" db="EMBL/GenBank/DDBJ databases">
        <title>Genome sequence of Gelidibacter salicanalis IC162T.</title>
        <authorList>
            <person name="Bowman J.P."/>
        </authorList>
    </citation>
    <scope>NUCLEOTIDE SEQUENCE [LARGE SCALE GENOMIC DNA]</scope>
    <source>
        <strain evidence="1 2">IC162</strain>
    </source>
</reference>
<organism evidence="1 2">
    <name type="scientific">Gelidibacter salicanalis</name>
    <dbReference type="NCBI Taxonomy" id="291193"/>
    <lineage>
        <taxon>Bacteria</taxon>
        <taxon>Pseudomonadati</taxon>
        <taxon>Bacteroidota</taxon>
        <taxon>Flavobacteriia</taxon>
        <taxon>Flavobacteriales</taxon>
        <taxon>Flavobacteriaceae</taxon>
        <taxon>Gelidibacter</taxon>
    </lineage>
</organism>
<evidence type="ECO:0000313" key="1">
    <source>
        <dbReference type="EMBL" id="TXE08541.1"/>
    </source>
</evidence>
<dbReference type="InterPro" id="IPR025737">
    <property type="entry name" value="FApF"/>
</dbReference>